<dbReference type="Proteomes" id="UP000236161">
    <property type="component" value="Unassembled WGS sequence"/>
</dbReference>
<keyword evidence="3 6" id="KW-1133">Transmembrane helix</keyword>
<dbReference type="InterPro" id="IPR004864">
    <property type="entry name" value="LEA_2"/>
</dbReference>
<evidence type="ECO:0000256" key="4">
    <source>
        <dbReference type="ARBA" id="ARBA00023136"/>
    </source>
</evidence>
<evidence type="ECO:0000256" key="5">
    <source>
        <dbReference type="SAM" id="MobiDB-lite"/>
    </source>
</evidence>
<accession>A0A2I0A957</accession>
<gene>
    <name evidence="8" type="primary">SYP24</name>
    <name evidence="8" type="ORF">AXF42_Ash013992</name>
</gene>
<dbReference type="EMBL" id="KZ452009">
    <property type="protein sequence ID" value="PKA52055.1"/>
    <property type="molecule type" value="Genomic_DNA"/>
</dbReference>
<dbReference type="OrthoDB" id="1917746at2759"/>
<sequence>MADLQNKIYPYEVETGNPSAPLVPSAAARSEDKLEPTAPPLTQPPPPHRTIPVTHAAAPKKKRSCCCCRFLCWTILILILLAVAVAATAGILYLVFDPKIPKYSVDRLQITAFSVDANLTAKAAFDLTVTARNPNKRIGIYYVDGSQLNVWYEETRLCTGWFPVFYQGHRNTTTVTVKLAGEAELGRELSSALEQQQQTGSVPLLFKGDVPVKVKVGALKLWKMKARVRCDLVVNSLTAGNSINIKTSNCKFRLKL</sequence>
<dbReference type="PANTHER" id="PTHR31234:SF72">
    <property type="entry name" value="NDR1_HIN1-LIKE PROTEIN 6"/>
    <property type="match status" value="1"/>
</dbReference>
<comment type="subcellular location">
    <subcellularLocation>
        <location evidence="1">Membrane</location>
        <topology evidence="1">Single-pass membrane protein</topology>
    </subcellularLocation>
</comment>
<feature type="domain" description="Late embryogenesis abundant protein LEA-2 subgroup" evidence="7">
    <location>
        <begin position="128"/>
        <end position="229"/>
    </location>
</feature>
<dbReference type="InterPro" id="IPR044839">
    <property type="entry name" value="NDR1-like"/>
</dbReference>
<keyword evidence="4 6" id="KW-0472">Membrane</keyword>
<dbReference type="AlphaFoldDB" id="A0A2I0A957"/>
<keyword evidence="9" id="KW-1185">Reference proteome</keyword>
<name>A0A2I0A957_9ASPA</name>
<evidence type="ECO:0000313" key="8">
    <source>
        <dbReference type="EMBL" id="PKA52055.1"/>
    </source>
</evidence>
<evidence type="ECO:0000256" key="2">
    <source>
        <dbReference type="ARBA" id="ARBA00022692"/>
    </source>
</evidence>
<reference evidence="8 9" key="1">
    <citation type="journal article" date="2017" name="Nature">
        <title>The Apostasia genome and the evolution of orchids.</title>
        <authorList>
            <person name="Zhang G.Q."/>
            <person name="Liu K.W."/>
            <person name="Li Z."/>
            <person name="Lohaus R."/>
            <person name="Hsiao Y.Y."/>
            <person name="Niu S.C."/>
            <person name="Wang J.Y."/>
            <person name="Lin Y.C."/>
            <person name="Xu Q."/>
            <person name="Chen L.J."/>
            <person name="Yoshida K."/>
            <person name="Fujiwara S."/>
            <person name="Wang Z.W."/>
            <person name="Zhang Y.Q."/>
            <person name="Mitsuda N."/>
            <person name="Wang M."/>
            <person name="Liu G.H."/>
            <person name="Pecoraro L."/>
            <person name="Huang H.X."/>
            <person name="Xiao X.J."/>
            <person name="Lin M."/>
            <person name="Wu X.Y."/>
            <person name="Wu W.L."/>
            <person name="Chen Y.Y."/>
            <person name="Chang S.B."/>
            <person name="Sakamoto S."/>
            <person name="Ohme-Takagi M."/>
            <person name="Yagi M."/>
            <person name="Zeng S.J."/>
            <person name="Shen C.Y."/>
            <person name="Yeh C.M."/>
            <person name="Luo Y.B."/>
            <person name="Tsai W.C."/>
            <person name="Van de Peer Y."/>
            <person name="Liu Z.J."/>
        </authorList>
    </citation>
    <scope>NUCLEOTIDE SEQUENCE [LARGE SCALE GENOMIC DNA]</scope>
    <source>
        <strain evidence="9">cv. Shenzhen</strain>
        <tissue evidence="8">Stem</tissue>
    </source>
</reference>
<keyword evidence="2 6" id="KW-0812">Transmembrane</keyword>
<feature type="compositionally biased region" description="Pro residues" evidence="5">
    <location>
        <begin position="37"/>
        <end position="49"/>
    </location>
</feature>
<protein>
    <submittedName>
        <fullName evidence="8">Syntaxin-24</fullName>
    </submittedName>
</protein>
<organism evidence="8 9">
    <name type="scientific">Apostasia shenzhenica</name>
    <dbReference type="NCBI Taxonomy" id="1088818"/>
    <lineage>
        <taxon>Eukaryota</taxon>
        <taxon>Viridiplantae</taxon>
        <taxon>Streptophyta</taxon>
        <taxon>Embryophyta</taxon>
        <taxon>Tracheophyta</taxon>
        <taxon>Spermatophyta</taxon>
        <taxon>Magnoliopsida</taxon>
        <taxon>Liliopsida</taxon>
        <taxon>Asparagales</taxon>
        <taxon>Orchidaceae</taxon>
        <taxon>Apostasioideae</taxon>
        <taxon>Apostasia</taxon>
    </lineage>
</organism>
<evidence type="ECO:0000256" key="6">
    <source>
        <dbReference type="SAM" id="Phobius"/>
    </source>
</evidence>
<dbReference type="PANTHER" id="PTHR31234">
    <property type="entry name" value="LATE EMBRYOGENESIS ABUNDANT (LEA) HYDROXYPROLINE-RICH GLYCOPROTEIN FAMILY"/>
    <property type="match status" value="1"/>
</dbReference>
<evidence type="ECO:0000259" key="7">
    <source>
        <dbReference type="Pfam" id="PF03168"/>
    </source>
</evidence>
<evidence type="ECO:0000256" key="3">
    <source>
        <dbReference type="ARBA" id="ARBA00022989"/>
    </source>
</evidence>
<feature type="transmembrane region" description="Helical" evidence="6">
    <location>
        <begin position="70"/>
        <end position="96"/>
    </location>
</feature>
<dbReference type="STRING" id="1088818.A0A2I0A957"/>
<feature type="region of interest" description="Disordered" evidence="5">
    <location>
        <begin position="1"/>
        <end position="49"/>
    </location>
</feature>
<dbReference type="Pfam" id="PF03168">
    <property type="entry name" value="LEA_2"/>
    <property type="match status" value="1"/>
</dbReference>
<dbReference type="GO" id="GO:0098542">
    <property type="term" value="P:defense response to other organism"/>
    <property type="evidence" value="ECO:0007669"/>
    <property type="project" value="InterPro"/>
</dbReference>
<evidence type="ECO:0000313" key="9">
    <source>
        <dbReference type="Proteomes" id="UP000236161"/>
    </source>
</evidence>
<proteinExistence type="predicted"/>
<evidence type="ECO:0000256" key="1">
    <source>
        <dbReference type="ARBA" id="ARBA00004167"/>
    </source>
</evidence>
<dbReference type="GO" id="GO:0005886">
    <property type="term" value="C:plasma membrane"/>
    <property type="evidence" value="ECO:0007669"/>
    <property type="project" value="TreeGrafter"/>
</dbReference>